<organism evidence="3 4">
    <name type="scientific">Bhargavaea changchunensis</name>
    <dbReference type="NCBI Taxonomy" id="2134037"/>
    <lineage>
        <taxon>Bacteria</taxon>
        <taxon>Bacillati</taxon>
        <taxon>Bacillota</taxon>
        <taxon>Bacilli</taxon>
        <taxon>Bacillales</taxon>
        <taxon>Caryophanaceae</taxon>
        <taxon>Bhargavaea</taxon>
    </lineage>
</organism>
<reference evidence="4" key="1">
    <citation type="journal article" date="2019" name="Int. J. Syst. Evol. Microbiol.">
        <title>The Global Catalogue of Microorganisms (GCM) 10K type strain sequencing project: providing services to taxonomists for standard genome sequencing and annotation.</title>
        <authorList>
            <consortium name="The Broad Institute Genomics Platform"/>
            <consortium name="The Broad Institute Genome Sequencing Center for Infectious Disease"/>
            <person name="Wu L."/>
            <person name="Ma J."/>
        </authorList>
    </citation>
    <scope>NUCLEOTIDE SEQUENCE [LARGE SCALE GENOMIC DNA]</scope>
    <source>
        <strain evidence="4">JCM 4738</strain>
    </source>
</reference>
<name>A0ABW2NES0_9BACL</name>
<evidence type="ECO:0000259" key="1">
    <source>
        <dbReference type="Pfam" id="PF08928"/>
    </source>
</evidence>
<dbReference type="Pfam" id="PF08929">
    <property type="entry name" value="PoNi_C"/>
    <property type="match status" value="1"/>
</dbReference>
<evidence type="ECO:0000259" key="2">
    <source>
        <dbReference type="Pfam" id="PF08929"/>
    </source>
</evidence>
<dbReference type="SUPFAM" id="SSF140731">
    <property type="entry name" value="PA2201 C-terminal domain-like"/>
    <property type="match status" value="1"/>
</dbReference>
<keyword evidence="4" id="KW-1185">Reference proteome</keyword>
<dbReference type="InterPro" id="IPR015025">
    <property type="entry name" value="PoNi_C"/>
</dbReference>
<dbReference type="RefSeq" id="WP_198304072.1">
    <property type="nucleotide sequence ID" value="NZ_JBHTCT010000007.1"/>
</dbReference>
<evidence type="ECO:0000313" key="4">
    <source>
        <dbReference type="Proteomes" id="UP001596483"/>
    </source>
</evidence>
<gene>
    <name evidence="3" type="ORF">ACFQQH_03370</name>
</gene>
<dbReference type="EMBL" id="JBHTCT010000007">
    <property type="protein sequence ID" value="MFC7364200.1"/>
    <property type="molecule type" value="Genomic_DNA"/>
</dbReference>
<dbReference type="Pfam" id="PF08928">
    <property type="entry name" value="PoNi_N"/>
    <property type="match status" value="1"/>
</dbReference>
<sequence length="238" mass="27531">MRDGYKDTAYIEGFLDNHDARITKFERAAEALIAERGPDGEGVYTLVNYLEVLYFNKLIALYSAGRPLDEIRGFLPEVVGIMERAYTPSVNRNMDYYNECLWLMSIGIMLDIEEGLMNRIKRIAKIYQDHDKLMDFLMNGSVSGKSHFLMDRPYAKLANVLMASDKDTSVMHLAQYLQNDWYPAHEGTGWHDTHAIDDFVYRGYWSFESGAIVKILDLNDSSLKDVPYYPYDMVHYRG</sequence>
<feature type="domain" description="PoNi N-terminal" evidence="1">
    <location>
        <begin position="20"/>
        <end position="119"/>
    </location>
</feature>
<evidence type="ECO:0000313" key="3">
    <source>
        <dbReference type="EMBL" id="MFC7364200.1"/>
    </source>
</evidence>
<proteinExistence type="predicted"/>
<accession>A0ABW2NES0</accession>
<feature type="domain" description="PoNi C-terminal" evidence="2">
    <location>
        <begin position="130"/>
        <end position="233"/>
    </location>
</feature>
<dbReference type="Gene3D" id="1.10.3920.10">
    <property type="entry name" value="PA2201 C-terminal domain-like"/>
    <property type="match status" value="1"/>
</dbReference>
<dbReference type="InterPro" id="IPR028983">
    <property type="entry name" value="PA2201-like_C"/>
</dbReference>
<dbReference type="InterPro" id="IPR015024">
    <property type="entry name" value="PoNi_N"/>
</dbReference>
<protein>
    <submittedName>
        <fullName evidence="3">PoNe immunity protein domain-containing protein</fullName>
    </submittedName>
</protein>
<comment type="caution">
    <text evidence="3">The sequence shown here is derived from an EMBL/GenBank/DDBJ whole genome shotgun (WGS) entry which is preliminary data.</text>
</comment>
<dbReference type="Proteomes" id="UP001596483">
    <property type="component" value="Unassembled WGS sequence"/>
</dbReference>